<reference evidence="3 4" key="1">
    <citation type="submission" date="2018-12" db="EMBL/GenBank/DDBJ databases">
        <title>Complete Genome Sequence of the Corallopyronin A producing Myxobacterium Corallococcus coralloides B035.</title>
        <authorList>
            <person name="Bouhired S.M."/>
            <person name="Rupp O."/>
            <person name="Blom J."/>
            <person name="Schaeberle T.F."/>
            <person name="Kehraus S."/>
            <person name="Schiefer A."/>
            <person name="Pfarr K."/>
            <person name="Goesmann A."/>
            <person name="Hoerauf A."/>
            <person name="Koenig G.M."/>
        </authorList>
    </citation>
    <scope>NUCLEOTIDE SEQUENCE [LARGE SCALE GENOMIC DNA]</scope>
    <source>
        <strain evidence="3 4">B035</strain>
    </source>
</reference>
<feature type="region of interest" description="Disordered" evidence="1">
    <location>
        <begin position="23"/>
        <end position="44"/>
    </location>
</feature>
<accession>A0A410RL60</accession>
<sequence>MFMRWSLVAVLLGLLSGAGWAQEGGIPQDSEEAEDPSSPADPVSNSQWVNLLRMEATSLTLLPGNGVGGDEGFVQLEPKVVVARRGTFHLNLGAPVRLRLWGGGAGGGFVRKEDWDTLSDWGQVVRILTVGGDAPNSLWMGTLESYTLLSGHLVRRYNNRGNPDYHPAGAVVTGTLGPVYAEAFASDVLGARLAGAEVELDLQYVLFGRPLHSSRYMVSLSAVHDWGKAGGASEPMTLAHLDGTAIVLKSGSQDGGFELHLLGGWGGRPGEGGAWGAVAGLGVESVSPTMDLRARLEGRMQRGGFRQGAFGPDYELARFQVAGPSALPLAHASFPDGYSAYGEVILSWDEERLGVLARRHFRLTLGAEAFTWGRVDMDGRLEVQLFHRDFTVAVAGLAVGMGELGARYLVSGEARWRFLGGKLYAVGQGGTVLYPEAEGTLRPGAFAAVGVGVDNVR</sequence>
<proteinExistence type="predicted"/>
<organism evidence="3 4">
    <name type="scientific">Corallococcus coralloides</name>
    <name type="common">Myxococcus coralloides</name>
    <dbReference type="NCBI Taxonomy" id="184914"/>
    <lineage>
        <taxon>Bacteria</taxon>
        <taxon>Pseudomonadati</taxon>
        <taxon>Myxococcota</taxon>
        <taxon>Myxococcia</taxon>
        <taxon>Myxococcales</taxon>
        <taxon>Cystobacterineae</taxon>
        <taxon>Myxococcaceae</taxon>
        <taxon>Corallococcus</taxon>
    </lineage>
</organism>
<name>A0A410RL60_CORCK</name>
<dbReference type="EMBL" id="CP034669">
    <property type="protein sequence ID" value="QAT82667.1"/>
    <property type="molecule type" value="Genomic_DNA"/>
</dbReference>
<keyword evidence="2" id="KW-0732">Signal</keyword>
<evidence type="ECO:0000256" key="2">
    <source>
        <dbReference type="SAM" id="SignalP"/>
    </source>
</evidence>
<gene>
    <name evidence="3" type="ORF">EJ065_1062</name>
</gene>
<dbReference type="RefSeq" id="WP_128794959.1">
    <property type="nucleotide sequence ID" value="NZ_CP034669.1"/>
</dbReference>
<evidence type="ECO:0000313" key="4">
    <source>
        <dbReference type="Proteomes" id="UP000288758"/>
    </source>
</evidence>
<evidence type="ECO:0000256" key="1">
    <source>
        <dbReference type="SAM" id="MobiDB-lite"/>
    </source>
</evidence>
<feature type="chain" id="PRO_5019405157" evidence="2">
    <location>
        <begin position="22"/>
        <end position="457"/>
    </location>
</feature>
<evidence type="ECO:0000313" key="3">
    <source>
        <dbReference type="EMBL" id="QAT82667.1"/>
    </source>
</evidence>
<dbReference type="Proteomes" id="UP000288758">
    <property type="component" value="Chromosome"/>
</dbReference>
<dbReference type="AlphaFoldDB" id="A0A410RL60"/>
<protein>
    <submittedName>
        <fullName evidence="3">Uncharacterized protein</fullName>
    </submittedName>
</protein>
<feature type="signal peptide" evidence="2">
    <location>
        <begin position="1"/>
        <end position="21"/>
    </location>
</feature>